<dbReference type="GO" id="GO:0005634">
    <property type="term" value="C:nucleus"/>
    <property type="evidence" value="ECO:0007669"/>
    <property type="project" value="UniProtKB-SubCell"/>
</dbReference>
<dbReference type="Pfam" id="PF11951">
    <property type="entry name" value="Fungal_trans_2"/>
    <property type="match status" value="1"/>
</dbReference>
<dbReference type="Proteomes" id="UP000308549">
    <property type="component" value="Unassembled WGS sequence"/>
</dbReference>
<proteinExistence type="predicted"/>
<evidence type="ECO:0000313" key="3">
    <source>
        <dbReference type="EMBL" id="TKA27069.1"/>
    </source>
</evidence>
<organism evidence="3 4">
    <name type="scientific">Salinomyces thailandicus</name>
    <dbReference type="NCBI Taxonomy" id="706561"/>
    <lineage>
        <taxon>Eukaryota</taxon>
        <taxon>Fungi</taxon>
        <taxon>Dikarya</taxon>
        <taxon>Ascomycota</taxon>
        <taxon>Pezizomycotina</taxon>
        <taxon>Dothideomycetes</taxon>
        <taxon>Dothideomycetidae</taxon>
        <taxon>Mycosphaerellales</taxon>
        <taxon>Teratosphaeriaceae</taxon>
        <taxon>Salinomyces</taxon>
    </lineage>
</organism>
<comment type="caution">
    <text evidence="3">The sequence shown here is derived from an EMBL/GenBank/DDBJ whole genome shotgun (WGS) entry which is preliminary data.</text>
</comment>
<evidence type="ECO:0000256" key="2">
    <source>
        <dbReference type="ARBA" id="ARBA00023242"/>
    </source>
</evidence>
<evidence type="ECO:0000256" key="1">
    <source>
        <dbReference type="ARBA" id="ARBA00004123"/>
    </source>
</evidence>
<dbReference type="AlphaFoldDB" id="A0A4V6WJS0"/>
<name>A0A4V6WJS0_9PEZI</name>
<dbReference type="GO" id="GO:0003700">
    <property type="term" value="F:DNA-binding transcription factor activity"/>
    <property type="evidence" value="ECO:0007669"/>
    <property type="project" value="TreeGrafter"/>
</dbReference>
<dbReference type="EMBL" id="NAJL01000025">
    <property type="protein sequence ID" value="TKA27069.1"/>
    <property type="molecule type" value="Genomic_DNA"/>
</dbReference>
<dbReference type="GO" id="GO:0045944">
    <property type="term" value="P:positive regulation of transcription by RNA polymerase II"/>
    <property type="evidence" value="ECO:0007669"/>
    <property type="project" value="TreeGrafter"/>
</dbReference>
<dbReference type="InterPro" id="IPR021858">
    <property type="entry name" value="Fun_TF"/>
</dbReference>
<gene>
    <name evidence="3" type="ORF">B0A50_05260</name>
</gene>
<accession>A0A4V6WJS0</accession>
<keyword evidence="2" id="KW-0539">Nucleus</keyword>
<reference evidence="3 4" key="1">
    <citation type="submission" date="2017-03" db="EMBL/GenBank/DDBJ databases">
        <title>Genomes of endolithic fungi from Antarctica.</title>
        <authorList>
            <person name="Coleine C."/>
            <person name="Masonjones S."/>
            <person name="Stajich J.E."/>
        </authorList>
    </citation>
    <scope>NUCLEOTIDE SEQUENCE [LARGE SCALE GENOMIC DNA]</scope>
    <source>
        <strain evidence="3 4">CCFEE 6315</strain>
    </source>
</reference>
<protein>
    <submittedName>
        <fullName evidence="3">Uncharacterized protein</fullName>
    </submittedName>
</protein>
<dbReference type="GO" id="GO:0000976">
    <property type="term" value="F:transcription cis-regulatory region binding"/>
    <property type="evidence" value="ECO:0007669"/>
    <property type="project" value="TreeGrafter"/>
</dbReference>
<dbReference type="PANTHER" id="PTHR37534:SF2">
    <property type="entry name" value="N-ACETYLTRANSFERASE DOMAIN-CONTAINING PROTEIN"/>
    <property type="match status" value="1"/>
</dbReference>
<comment type="subcellular location">
    <subcellularLocation>
        <location evidence="1">Nucleus</location>
    </subcellularLocation>
</comment>
<sequence length="383" mass="42735">MSTWMSCFKFRQHQPSNKTSELTSSDGEVVSESWEPQNARLFHHYIHKLASWYDLSDATRSFAQRLPQDALSRPLIFHAVIAFAAIHLSRTTTPSLRTKAERHHTRCVQILITLTNDEVRALEGIALAAVCLLRSYEILAEELDPNRHLRGAYALAASQHIDFAAPSLARAGFFNYLREDITFSLITRQPLKLDSDSIASHYVAVTDEDQLNVVALHLARTVNVAFGGGLSVDGARAMDEQLESYYSALPEQFRPYCEADDLGGSLFPSIWMLADCHASVAHYYLVAKSVLAAYGLGEPSAKGELHQYARRLCGVALTSDSPAVLVNWFGPVAFCGRYLEGKSLQAELVRRIQSYRKETGWPVQRLIDNLQNHWNGQGGLSEP</sequence>
<dbReference type="PANTHER" id="PTHR37534">
    <property type="entry name" value="TRANSCRIPTIONAL ACTIVATOR PROTEIN UGA3"/>
    <property type="match status" value="1"/>
</dbReference>
<evidence type="ECO:0000313" key="4">
    <source>
        <dbReference type="Proteomes" id="UP000308549"/>
    </source>
</evidence>
<dbReference type="OrthoDB" id="407832at2759"/>
<keyword evidence="4" id="KW-1185">Reference proteome</keyword>